<dbReference type="Pfam" id="PF12802">
    <property type="entry name" value="MarR_2"/>
    <property type="match status" value="1"/>
</dbReference>
<dbReference type="SMART" id="SM00347">
    <property type="entry name" value="HTH_MARR"/>
    <property type="match status" value="1"/>
</dbReference>
<protein>
    <submittedName>
        <fullName evidence="5">MarR family transcriptional regulator</fullName>
    </submittedName>
</protein>
<dbReference type="PRINTS" id="PR00598">
    <property type="entry name" value="HTHMARR"/>
</dbReference>
<dbReference type="GO" id="GO:0006950">
    <property type="term" value="P:response to stress"/>
    <property type="evidence" value="ECO:0007669"/>
    <property type="project" value="TreeGrafter"/>
</dbReference>
<dbReference type="Proteomes" id="UP000283523">
    <property type="component" value="Unassembled WGS sequence"/>
</dbReference>
<keyword evidence="1" id="KW-0805">Transcription regulation</keyword>
<dbReference type="PROSITE" id="PS01117">
    <property type="entry name" value="HTH_MARR_1"/>
    <property type="match status" value="1"/>
</dbReference>
<dbReference type="EMBL" id="QXED01000002">
    <property type="protein sequence ID" value="RIV25259.1"/>
    <property type="molecule type" value="Genomic_DNA"/>
</dbReference>
<evidence type="ECO:0000313" key="6">
    <source>
        <dbReference type="Proteomes" id="UP000283523"/>
    </source>
</evidence>
<feature type="domain" description="HTH marR-type" evidence="4">
    <location>
        <begin position="3"/>
        <end position="137"/>
    </location>
</feature>
<accession>A0A418MEL9</accession>
<dbReference type="RefSeq" id="WP_119667144.1">
    <property type="nucleotide sequence ID" value="NZ_QXED01000002.1"/>
</dbReference>
<dbReference type="PROSITE" id="PS50995">
    <property type="entry name" value="HTH_MARR_2"/>
    <property type="match status" value="1"/>
</dbReference>
<evidence type="ECO:0000259" key="4">
    <source>
        <dbReference type="PROSITE" id="PS50995"/>
    </source>
</evidence>
<sequence>MLNEVIFYTLEKAIKRYRQFAQAGIDRQGIDITIDQWLVLNVIRDMPDVGQVDIAERVFKDQASIARIIELLEKKGLLARTISSTDRRRLDMKLTDAGCVLIADVASTIEQNRTQALTGLDETAVEQLKRWLEIIFLNCSIHSSQPTQQLYDEHE</sequence>
<dbReference type="GO" id="GO:0003700">
    <property type="term" value="F:DNA-binding transcription factor activity"/>
    <property type="evidence" value="ECO:0007669"/>
    <property type="project" value="InterPro"/>
</dbReference>
<proteinExistence type="predicted"/>
<dbReference type="InterPro" id="IPR036390">
    <property type="entry name" value="WH_DNA-bd_sf"/>
</dbReference>
<dbReference type="AlphaFoldDB" id="A0A418MEL9"/>
<dbReference type="SUPFAM" id="SSF46785">
    <property type="entry name" value="Winged helix' DNA-binding domain"/>
    <property type="match status" value="1"/>
</dbReference>
<name>A0A418MEL9_9BACT</name>
<keyword evidence="2" id="KW-0238">DNA-binding</keyword>
<dbReference type="InterPro" id="IPR023187">
    <property type="entry name" value="Tscrpt_reg_MarR-type_CS"/>
</dbReference>
<evidence type="ECO:0000256" key="1">
    <source>
        <dbReference type="ARBA" id="ARBA00023015"/>
    </source>
</evidence>
<dbReference type="OrthoDB" id="5327581at2"/>
<dbReference type="GO" id="GO:0003677">
    <property type="term" value="F:DNA binding"/>
    <property type="evidence" value="ECO:0007669"/>
    <property type="project" value="UniProtKB-KW"/>
</dbReference>
<comment type="caution">
    <text evidence="5">The sequence shown here is derived from an EMBL/GenBank/DDBJ whole genome shotgun (WGS) entry which is preliminary data.</text>
</comment>
<dbReference type="InterPro" id="IPR039422">
    <property type="entry name" value="MarR/SlyA-like"/>
</dbReference>
<dbReference type="PANTHER" id="PTHR33164:SF43">
    <property type="entry name" value="HTH-TYPE TRANSCRIPTIONAL REPRESSOR YETL"/>
    <property type="match status" value="1"/>
</dbReference>
<organism evidence="5 6">
    <name type="scientific">Fibrisoma montanum</name>
    <dbReference type="NCBI Taxonomy" id="2305895"/>
    <lineage>
        <taxon>Bacteria</taxon>
        <taxon>Pseudomonadati</taxon>
        <taxon>Bacteroidota</taxon>
        <taxon>Cytophagia</taxon>
        <taxon>Cytophagales</taxon>
        <taxon>Spirosomataceae</taxon>
        <taxon>Fibrisoma</taxon>
    </lineage>
</organism>
<evidence type="ECO:0000256" key="3">
    <source>
        <dbReference type="ARBA" id="ARBA00023163"/>
    </source>
</evidence>
<reference evidence="5 6" key="1">
    <citation type="submission" date="2018-08" db="EMBL/GenBank/DDBJ databases">
        <title>Fibrisoma montanum sp. nov., isolated from Danxia mountain soil.</title>
        <authorList>
            <person name="Huang Y."/>
        </authorList>
    </citation>
    <scope>NUCLEOTIDE SEQUENCE [LARGE SCALE GENOMIC DNA]</scope>
    <source>
        <strain evidence="5 6">HYT19</strain>
    </source>
</reference>
<dbReference type="PANTHER" id="PTHR33164">
    <property type="entry name" value="TRANSCRIPTIONAL REGULATOR, MARR FAMILY"/>
    <property type="match status" value="1"/>
</dbReference>
<keyword evidence="3" id="KW-0804">Transcription</keyword>
<evidence type="ECO:0000313" key="5">
    <source>
        <dbReference type="EMBL" id="RIV25259.1"/>
    </source>
</evidence>
<dbReference type="InterPro" id="IPR000835">
    <property type="entry name" value="HTH_MarR-typ"/>
</dbReference>
<keyword evidence="6" id="KW-1185">Reference proteome</keyword>
<evidence type="ECO:0000256" key="2">
    <source>
        <dbReference type="ARBA" id="ARBA00023125"/>
    </source>
</evidence>
<dbReference type="Gene3D" id="1.10.10.10">
    <property type="entry name" value="Winged helix-like DNA-binding domain superfamily/Winged helix DNA-binding domain"/>
    <property type="match status" value="1"/>
</dbReference>
<gene>
    <name evidence="5" type="ORF">DYU11_08100</name>
</gene>
<dbReference type="InterPro" id="IPR036388">
    <property type="entry name" value="WH-like_DNA-bd_sf"/>
</dbReference>